<accession>A0A8H5YP75</accession>
<dbReference type="AlphaFoldDB" id="A0A8H5YP75"/>
<feature type="region of interest" description="Disordered" evidence="1">
    <location>
        <begin position="1"/>
        <end position="88"/>
    </location>
</feature>
<evidence type="ECO:0000313" key="4">
    <source>
        <dbReference type="Proteomes" id="UP000532311"/>
    </source>
</evidence>
<feature type="compositionally biased region" description="Basic and acidic residues" evidence="1">
    <location>
        <begin position="9"/>
        <end position="68"/>
    </location>
</feature>
<feature type="transmembrane region" description="Helical" evidence="2">
    <location>
        <begin position="117"/>
        <end position="134"/>
    </location>
</feature>
<evidence type="ECO:0000313" key="3">
    <source>
        <dbReference type="EMBL" id="KAF5716315.1"/>
    </source>
</evidence>
<protein>
    <submittedName>
        <fullName evidence="3">Uncharacterized protein</fullName>
    </submittedName>
</protein>
<keyword evidence="2" id="KW-0472">Membrane</keyword>
<keyword evidence="2" id="KW-0812">Transmembrane</keyword>
<evidence type="ECO:0000256" key="1">
    <source>
        <dbReference type="SAM" id="MobiDB-lite"/>
    </source>
</evidence>
<keyword evidence="4" id="KW-1185">Reference proteome</keyword>
<proteinExistence type="predicted"/>
<dbReference type="EMBL" id="JAAQPF010000093">
    <property type="protein sequence ID" value="KAF5716315.1"/>
    <property type="molecule type" value="Genomic_DNA"/>
</dbReference>
<sequence>MSGSGLTREALRKYEAHVERHERRARAEQERAEKERAEKERAEKERAEQERAAENRAAGERAPGERAAKQPADASGNVNAGDNSSSPSPGSYLDYLDTASNRIVAFLRCLWKHRYRVLRLIGVLMIAILIKFILDTPIPFPGGTIGGFILVLWETMCRDPGSVPGVLAPVGNQTCLRDGPVFSVSGKVLRDIAKELDKKVVEGIELSFDETLLVEVRRADERLATVTRRIADHSYDVCQHISRLDKIISSKPSWLTTVLQSLYIRHSKETEIQNEAERFLSTLDHGMEAHKKLIKQTKDGYESIRELQMEFCRGREKILKIKTNITLEISNLTDIITARERSNVLWKYAASPFRKIDIAALKSDNTTLWEKLVAADDLRIYIAFGCSGSRISYSELHQLEADLKTNGEWKKIQEIGLYDPPLDLATIPFQRPISRTYYALKLVSHPRQPNGDFREIASKSQDVFPFELARKVIDGAFRDSCSA</sequence>
<keyword evidence="2" id="KW-1133">Transmembrane helix</keyword>
<comment type="caution">
    <text evidence="3">The sequence shown here is derived from an EMBL/GenBank/DDBJ whole genome shotgun (WGS) entry which is preliminary data.</text>
</comment>
<organism evidence="3 4">
    <name type="scientific">Fusarium globosum</name>
    <dbReference type="NCBI Taxonomy" id="78864"/>
    <lineage>
        <taxon>Eukaryota</taxon>
        <taxon>Fungi</taxon>
        <taxon>Dikarya</taxon>
        <taxon>Ascomycota</taxon>
        <taxon>Pezizomycotina</taxon>
        <taxon>Sordariomycetes</taxon>
        <taxon>Hypocreomycetidae</taxon>
        <taxon>Hypocreales</taxon>
        <taxon>Nectriaceae</taxon>
        <taxon>Fusarium</taxon>
        <taxon>Fusarium fujikuroi species complex</taxon>
    </lineage>
</organism>
<gene>
    <name evidence="3" type="ORF">FGLOB1_2595</name>
</gene>
<reference evidence="3 4" key="1">
    <citation type="submission" date="2020-05" db="EMBL/GenBank/DDBJ databases">
        <title>Identification and distribution of gene clusters putatively required for synthesis of sphingolipid metabolism inhibitors in phylogenetically diverse species of the filamentous fungus Fusarium.</title>
        <authorList>
            <person name="Kim H.-S."/>
            <person name="Busman M."/>
            <person name="Brown D.W."/>
            <person name="Divon H."/>
            <person name="Uhlig S."/>
            <person name="Proctor R.H."/>
        </authorList>
    </citation>
    <scope>NUCLEOTIDE SEQUENCE [LARGE SCALE GENOMIC DNA]</scope>
    <source>
        <strain evidence="3 4">NRRL 26131</strain>
    </source>
</reference>
<dbReference type="Proteomes" id="UP000532311">
    <property type="component" value="Unassembled WGS sequence"/>
</dbReference>
<feature type="compositionally biased region" description="Polar residues" evidence="1">
    <location>
        <begin position="76"/>
        <end position="88"/>
    </location>
</feature>
<name>A0A8H5YP75_9HYPO</name>
<evidence type="ECO:0000256" key="2">
    <source>
        <dbReference type="SAM" id="Phobius"/>
    </source>
</evidence>